<proteinExistence type="predicted"/>
<accession>A0A486V7V7</accession>
<reference evidence="1" key="1">
    <citation type="submission" date="2019-03" db="EMBL/GenBank/DDBJ databases">
        <authorList>
            <consortium name="Pathogen Informatics"/>
        </authorList>
    </citation>
    <scope>NUCLEOTIDE SEQUENCE</scope>
    <source>
        <strain evidence="1">5012STDY7626355</strain>
    </source>
</reference>
<evidence type="ECO:0000313" key="1">
    <source>
        <dbReference type="EMBL" id="VGM46608.1"/>
    </source>
</evidence>
<name>A0A486V7V7_KLEPN</name>
<protein>
    <submittedName>
        <fullName evidence="1">Uncharacterized protein</fullName>
    </submittedName>
</protein>
<sequence length="190" mass="22513">MNYPNDKTKKLFKPFFELSDYLLGKLNVLGYTDYDLYRKLVDDCLSSFYGTEKLSVNRTMREYRTISIFIYKIDPNMLFSCFCKSFHDNITGNNKELFMTYILCDAISNESDFDKCINDCLKAYSTITYTEKTHSDLLRLIVVLRNRKYIPDYINYNTGVNLTNRFINYLESLILLNVMQANQTQKKKRL</sequence>
<organism evidence="1">
    <name type="scientific">Klebsiella pneumoniae</name>
    <dbReference type="NCBI Taxonomy" id="573"/>
    <lineage>
        <taxon>Bacteria</taxon>
        <taxon>Pseudomonadati</taxon>
        <taxon>Pseudomonadota</taxon>
        <taxon>Gammaproteobacteria</taxon>
        <taxon>Enterobacterales</taxon>
        <taxon>Enterobacteriaceae</taxon>
        <taxon>Klebsiella/Raoultella group</taxon>
        <taxon>Klebsiella</taxon>
        <taxon>Klebsiella pneumoniae complex</taxon>
    </lineage>
</organism>
<dbReference type="RefSeq" id="WP_004187633.1">
    <property type="nucleotide sequence ID" value="NZ_CAAHBH010000032.1"/>
</dbReference>
<dbReference type="AlphaFoldDB" id="A0A486V7V7"/>
<dbReference type="EMBL" id="CAAHDC010000030">
    <property type="protein sequence ID" value="VGM46608.1"/>
    <property type="molecule type" value="Genomic_DNA"/>
</dbReference>
<gene>
    <name evidence="1" type="ORF">SAMEA4873556_05064</name>
</gene>